<feature type="compositionally biased region" description="Polar residues" evidence="1">
    <location>
        <begin position="420"/>
        <end position="433"/>
    </location>
</feature>
<protein>
    <submittedName>
        <fullName evidence="2">Uncharacterized protein</fullName>
    </submittedName>
</protein>
<accession>A0A8S8ZF51</accession>
<dbReference type="EMBL" id="NMPR01000147">
    <property type="protein sequence ID" value="KAA8629154.1"/>
    <property type="molecule type" value="Genomic_DNA"/>
</dbReference>
<comment type="caution">
    <text evidence="2">The sequence shown here is derived from an EMBL/GenBank/DDBJ whole genome shotgun (WGS) entry which is preliminary data.</text>
</comment>
<feature type="compositionally biased region" description="Polar residues" evidence="1">
    <location>
        <begin position="244"/>
        <end position="255"/>
    </location>
</feature>
<feature type="region of interest" description="Disordered" evidence="1">
    <location>
        <begin position="383"/>
        <end position="485"/>
    </location>
</feature>
<evidence type="ECO:0000313" key="3">
    <source>
        <dbReference type="Proteomes" id="UP000433876"/>
    </source>
</evidence>
<gene>
    <name evidence="2" type="ORF">SMACR_05667</name>
</gene>
<evidence type="ECO:0000256" key="1">
    <source>
        <dbReference type="SAM" id="MobiDB-lite"/>
    </source>
</evidence>
<dbReference type="VEuPathDB" id="FungiDB:SMAC_05667"/>
<dbReference type="AlphaFoldDB" id="A0A8S8ZF51"/>
<proteinExistence type="predicted"/>
<feature type="region of interest" description="Disordered" evidence="1">
    <location>
        <begin position="208"/>
        <end position="255"/>
    </location>
</feature>
<evidence type="ECO:0000313" key="2">
    <source>
        <dbReference type="EMBL" id="KAA8629154.1"/>
    </source>
</evidence>
<name>A0A8S8ZF51_SORMA</name>
<feature type="compositionally biased region" description="Basic and acidic residues" evidence="1">
    <location>
        <begin position="450"/>
        <end position="485"/>
    </location>
</feature>
<feature type="compositionally biased region" description="Acidic residues" evidence="1">
    <location>
        <begin position="403"/>
        <end position="412"/>
    </location>
</feature>
<reference evidence="2 3" key="1">
    <citation type="submission" date="2017-07" db="EMBL/GenBank/DDBJ databases">
        <title>Genome sequence of the Sordaria macrospora wild type strain R19027.</title>
        <authorList>
            <person name="Nowrousian M."/>
            <person name="Teichert I."/>
            <person name="Kueck U."/>
        </authorList>
    </citation>
    <scope>NUCLEOTIDE SEQUENCE [LARGE SCALE GENOMIC DNA]</scope>
    <source>
        <strain evidence="2 3">R19027</strain>
        <tissue evidence="2">Mycelium</tissue>
    </source>
</reference>
<dbReference type="Proteomes" id="UP000433876">
    <property type="component" value="Unassembled WGS sequence"/>
</dbReference>
<organism evidence="2 3">
    <name type="scientific">Sordaria macrospora</name>
    <dbReference type="NCBI Taxonomy" id="5147"/>
    <lineage>
        <taxon>Eukaryota</taxon>
        <taxon>Fungi</taxon>
        <taxon>Dikarya</taxon>
        <taxon>Ascomycota</taxon>
        <taxon>Pezizomycotina</taxon>
        <taxon>Sordariomycetes</taxon>
        <taxon>Sordariomycetidae</taxon>
        <taxon>Sordariales</taxon>
        <taxon>Sordariaceae</taxon>
        <taxon>Sordaria</taxon>
    </lineage>
</organism>
<sequence length="485" mass="53930">MVIPSGQQIPNMAFNFHGWAVAIPEEVDGYEVIKLMTRAPSTLPLTMAISNRNLQTMQDLQLTDQEQQSRSDPTKGIDEVLLVGFTVADLPDAAKKEYAREYCGDIAVGTVVTPDRTITVNHDNRLILVVTPFGGLDGEMKFYGLVYQQNEAGLYTPYIVDQDSCLYLPIFRGGIESASARKVQRQWNQNTRDIVGGRGQLEVSHAVAVSASDSDRAGQASPKVTSGATDDDEREVSPDPFCVNTPSLRRSSSPNNLERLHTQTQAQSLTAKFIPLLHDVIRVEKTLKEVITAADKALTSSLAEISSGSGEVHHPHSDKEIRERSASALLAGGFDKMYRDLVQMTKVKRLHDDQRVVNTIRQIVDTTLTPLVSRLREMERLMAPEEGIGSANGTSEHDGRDDGLDEDINEGNEDLKNDAFANNTDPDGTPEGNQTDKWKKASRWRTYKKWMAEKREDPEFEENKDTEDGKENEDSQETNGHEKDD</sequence>